<evidence type="ECO:0000313" key="1">
    <source>
        <dbReference type="Proteomes" id="UP000887565"/>
    </source>
</evidence>
<sequence length="103" mass="11154">MMRGRSRLADPSKRLASQASQSLRVEIGGQGVVAGYWMKIPRDVAVIYVLHGHGRIVGSVAPEKSLRGCGCRDCSSSCGWKETNLLGGGTEFCGRWSVESVWL</sequence>
<keyword evidence="1" id="KW-1185">Reference proteome</keyword>
<name>A0A915I2R3_ROMCU</name>
<reference evidence="2" key="1">
    <citation type="submission" date="2022-11" db="UniProtKB">
        <authorList>
            <consortium name="WormBaseParasite"/>
        </authorList>
    </citation>
    <scope>IDENTIFICATION</scope>
</reference>
<dbReference type="Proteomes" id="UP000887565">
    <property type="component" value="Unplaced"/>
</dbReference>
<organism evidence="1 2">
    <name type="scientific">Romanomermis culicivorax</name>
    <name type="common">Nematode worm</name>
    <dbReference type="NCBI Taxonomy" id="13658"/>
    <lineage>
        <taxon>Eukaryota</taxon>
        <taxon>Metazoa</taxon>
        <taxon>Ecdysozoa</taxon>
        <taxon>Nematoda</taxon>
        <taxon>Enoplea</taxon>
        <taxon>Dorylaimia</taxon>
        <taxon>Mermithida</taxon>
        <taxon>Mermithoidea</taxon>
        <taxon>Mermithidae</taxon>
        <taxon>Romanomermis</taxon>
    </lineage>
</organism>
<accession>A0A915I2R3</accession>
<proteinExistence type="predicted"/>
<dbReference type="WBParaSite" id="nRc.2.0.1.t08417-RA">
    <property type="protein sequence ID" value="nRc.2.0.1.t08417-RA"/>
    <property type="gene ID" value="nRc.2.0.1.g08417"/>
</dbReference>
<protein>
    <submittedName>
        <fullName evidence="2">Uncharacterized protein</fullName>
    </submittedName>
</protein>
<evidence type="ECO:0000313" key="2">
    <source>
        <dbReference type="WBParaSite" id="nRc.2.0.1.t08417-RA"/>
    </source>
</evidence>
<dbReference type="AlphaFoldDB" id="A0A915I2R3"/>